<protein>
    <submittedName>
        <fullName evidence="1">Uncharacterized protein</fullName>
    </submittedName>
</protein>
<gene>
    <name evidence="1" type="ORF">JQ619_22120</name>
</gene>
<dbReference type="Proteomes" id="UP001314635">
    <property type="component" value="Unassembled WGS sequence"/>
</dbReference>
<evidence type="ECO:0000313" key="1">
    <source>
        <dbReference type="EMBL" id="MBR1138470.1"/>
    </source>
</evidence>
<sequence>MEWVLFVSLQWIVFGSPTQPTTQVIDSFPNEQLCNKAADAIRAELNNPVGGQQRLQTVGRVVCFMRKDGVPPGR</sequence>
<organism evidence="1 2">
    <name type="scientific">Bradyrhizobium denitrificans</name>
    <dbReference type="NCBI Taxonomy" id="2734912"/>
    <lineage>
        <taxon>Bacteria</taxon>
        <taxon>Pseudomonadati</taxon>
        <taxon>Pseudomonadota</taxon>
        <taxon>Alphaproteobacteria</taxon>
        <taxon>Hyphomicrobiales</taxon>
        <taxon>Nitrobacteraceae</taxon>
        <taxon>Bradyrhizobium</taxon>
    </lineage>
</organism>
<dbReference type="RefSeq" id="WP_172235431.1">
    <property type="nucleotide sequence ID" value="NZ_JABFDP010000001.1"/>
</dbReference>
<dbReference type="EMBL" id="JAFCLK010000021">
    <property type="protein sequence ID" value="MBR1138470.1"/>
    <property type="molecule type" value="Genomic_DNA"/>
</dbReference>
<comment type="caution">
    <text evidence="1">The sequence shown here is derived from an EMBL/GenBank/DDBJ whole genome shotgun (WGS) entry which is preliminary data.</text>
</comment>
<evidence type="ECO:0000313" key="2">
    <source>
        <dbReference type="Proteomes" id="UP001314635"/>
    </source>
</evidence>
<keyword evidence="2" id="KW-1185">Reference proteome</keyword>
<accession>A0ABS5GAV6</accession>
<proteinExistence type="predicted"/>
<reference evidence="2" key="1">
    <citation type="journal article" date="2021" name="ISME J.">
        <title>Evolutionary origin and ecological implication of a unique nif island in free-living Bradyrhizobium lineages.</title>
        <authorList>
            <person name="Tao J."/>
        </authorList>
    </citation>
    <scope>NUCLEOTIDE SEQUENCE [LARGE SCALE GENOMIC DNA]</scope>
    <source>
        <strain evidence="2">SZCCT0094</strain>
    </source>
</reference>
<name>A0ABS5GAV6_9BRAD</name>